<feature type="binding site" evidence="7">
    <location>
        <begin position="300"/>
        <end position="304"/>
    </location>
    <ligand>
        <name>FMN</name>
        <dbReference type="ChEBI" id="CHEBI:58210"/>
    </ligand>
</feature>
<dbReference type="KEGG" id="azc:AZC_1619"/>
<dbReference type="PANTHER" id="PTHR10578">
    <property type="entry name" value="S -2-HYDROXY-ACID OXIDASE-RELATED"/>
    <property type="match status" value="1"/>
</dbReference>
<dbReference type="PIRSF" id="PIRSF000138">
    <property type="entry name" value="Al-hdrx_acd_dh"/>
    <property type="match status" value="1"/>
</dbReference>
<feature type="binding site" evidence="7">
    <location>
        <begin position="323"/>
        <end position="324"/>
    </location>
    <ligand>
        <name>FMN</name>
        <dbReference type="ChEBI" id="CHEBI:58210"/>
    </ligand>
</feature>
<name>A8HYI4_AZOC5</name>
<dbReference type="GO" id="GO:0016491">
    <property type="term" value="F:oxidoreductase activity"/>
    <property type="evidence" value="ECO:0007669"/>
    <property type="project" value="UniProtKB-KW"/>
</dbReference>
<feature type="binding site" evidence="7">
    <location>
        <position position="41"/>
    </location>
    <ligand>
        <name>glyoxylate</name>
        <dbReference type="ChEBI" id="CHEBI:36655"/>
    </ligand>
</feature>
<dbReference type="EMBL" id="AP009384">
    <property type="protein sequence ID" value="BAF87617.1"/>
    <property type="molecule type" value="Genomic_DNA"/>
</dbReference>
<evidence type="ECO:0000313" key="10">
    <source>
        <dbReference type="Proteomes" id="UP000000270"/>
    </source>
</evidence>
<dbReference type="GO" id="GO:0005737">
    <property type="term" value="C:cytoplasm"/>
    <property type="evidence" value="ECO:0007669"/>
    <property type="project" value="UniProtKB-ARBA"/>
</dbReference>
<feature type="binding site" evidence="7">
    <location>
        <position position="272"/>
    </location>
    <ligand>
        <name>glyoxylate</name>
        <dbReference type="ChEBI" id="CHEBI:36655"/>
    </ligand>
</feature>
<reference evidence="9 10" key="5">
    <citation type="journal article" date="2010" name="Appl. Environ. Microbiol.">
        <title>phrR-like gene praR of Azorhizobium caulinodans ORS571 is essential for symbiosis with Sesbania rostrata and is involved in expression of reb genes.</title>
        <authorList>
            <person name="Akiba N."/>
            <person name="Aono T."/>
            <person name="Toyazaki H."/>
            <person name="Sato S."/>
            <person name="Oyaizu H."/>
        </authorList>
    </citation>
    <scope>NUCLEOTIDE SEQUENCE [LARGE SCALE GENOMIC DNA]</scope>
    <source>
        <strain evidence="10">ATCC 43989 / DSM 5975 / JCM 20966 / LMG 6465 / NBRC 14845 / NCIMB 13405 / ORS 571</strain>
    </source>
</reference>
<feature type="binding site" evidence="7">
    <location>
        <position position="267"/>
    </location>
    <ligand>
        <name>FMN</name>
        <dbReference type="ChEBI" id="CHEBI:58210"/>
    </ligand>
</feature>
<dbReference type="InterPro" id="IPR037396">
    <property type="entry name" value="FMN_HAD"/>
</dbReference>
<comment type="similarity">
    <text evidence="5">Belongs to the FMN-dependent alpha-hydroxy acid dehydrogenase family.</text>
</comment>
<dbReference type="eggNOG" id="COG1304">
    <property type="taxonomic scope" value="Bacteria"/>
</dbReference>
<evidence type="ECO:0000256" key="4">
    <source>
        <dbReference type="ARBA" id="ARBA00023002"/>
    </source>
</evidence>
<keyword evidence="3 7" id="KW-0288">FMN</keyword>
<accession>A8HYI4</accession>
<feature type="binding site" evidence="7">
    <location>
        <position position="180"/>
    </location>
    <ligand>
        <name>glyoxylate</name>
        <dbReference type="ChEBI" id="CHEBI:36655"/>
    </ligand>
</feature>
<keyword evidence="4" id="KW-0560">Oxidoreductase</keyword>
<evidence type="ECO:0000256" key="2">
    <source>
        <dbReference type="ARBA" id="ARBA00022630"/>
    </source>
</evidence>
<reference evidence="9 10" key="6">
    <citation type="journal article" date="2011" name="Appl. Environ. Microbiol.">
        <title>Involvement of the azorhizobial chromosome partition gene (parA) in the onset of bacteroid differentiation during Sesbania rostrata stem nodule development.</title>
        <authorList>
            <person name="Liu CT."/>
            <person name="Lee KB."/>
            <person name="Wang YS."/>
            <person name="Peng MH."/>
            <person name="Lee KT."/>
            <person name="Suzuki S."/>
            <person name="Suzuki T."/>
            <person name="Oyaizu H."/>
        </authorList>
    </citation>
    <scope>NUCLEOTIDE SEQUENCE [LARGE SCALE GENOMIC DNA]</scope>
    <source>
        <strain evidence="10">ATCC 43989 / DSM 5975 / JCM 20966 / LMG 6465 / NBRC 14845 / NCIMB 13405 / ORS 571</strain>
    </source>
</reference>
<evidence type="ECO:0000256" key="3">
    <source>
        <dbReference type="ARBA" id="ARBA00022643"/>
    </source>
</evidence>
<dbReference type="Pfam" id="PF01070">
    <property type="entry name" value="FMN_dh"/>
    <property type="match status" value="1"/>
</dbReference>
<evidence type="ECO:0000313" key="9">
    <source>
        <dbReference type="EMBL" id="BAF87617.1"/>
    </source>
</evidence>
<evidence type="ECO:0000259" key="8">
    <source>
        <dbReference type="PROSITE" id="PS51349"/>
    </source>
</evidence>
<dbReference type="FunFam" id="3.20.20.70:FF:000056">
    <property type="entry name" value="hydroxyacid oxidase 2"/>
    <property type="match status" value="1"/>
</dbReference>
<dbReference type="SUPFAM" id="SSF51395">
    <property type="entry name" value="FMN-linked oxidoreductases"/>
    <property type="match status" value="1"/>
</dbReference>
<evidence type="ECO:0000256" key="1">
    <source>
        <dbReference type="ARBA" id="ARBA00001917"/>
    </source>
</evidence>
<protein>
    <submittedName>
        <fullName evidence="9">FMN-dependent alpha-hydroxy acid dehydrogenase</fullName>
    </submittedName>
</protein>
<feature type="domain" description="FMN hydroxy acid dehydrogenase" evidence="8">
    <location>
        <begin position="15"/>
        <end position="374"/>
    </location>
</feature>
<keyword evidence="2 7" id="KW-0285">Flavoprotein</keyword>
<dbReference type="InterPro" id="IPR012133">
    <property type="entry name" value="Alpha-hydoxy_acid_DH_FMN"/>
</dbReference>
<keyword evidence="10" id="KW-1185">Reference proteome</keyword>
<proteinExistence type="inferred from homology"/>
<evidence type="ECO:0000256" key="5">
    <source>
        <dbReference type="ARBA" id="ARBA00024042"/>
    </source>
</evidence>
<dbReference type="PANTHER" id="PTHR10578:SF107">
    <property type="entry name" value="2-HYDROXYACID OXIDASE 1"/>
    <property type="match status" value="1"/>
</dbReference>
<gene>
    <name evidence="9" type="ordered locus">AZC_1619</name>
</gene>
<feature type="binding site" evidence="7">
    <location>
        <position position="245"/>
    </location>
    <ligand>
        <name>FMN</name>
        <dbReference type="ChEBI" id="CHEBI:58210"/>
    </ligand>
</feature>
<feature type="binding site" evidence="7">
    <location>
        <position position="146"/>
    </location>
    <ligand>
        <name>glyoxylate</name>
        <dbReference type="ChEBI" id="CHEBI:36655"/>
    </ligand>
</feature>
<comment type="cofactor">
    <cofactor evidence="1">
        <name>FMN</name>
        <dbReference type="ChEBI" id="CHEBI:58210"/>
    </cofactor>
</comment>
<feature type="binding site" evidence="7">
    <location>
        <position position="172"/>
    </location>
    <ligand>
        <name>FMN</name>
        <dbReference type="ChEBI" id="CHEBI:58210"/>
    </ligand>
</feature>
<dbReference type="PROSITE" id="PS51349">
    <property type="entry name" value="FMN_HYDROXY_ACID_DH_2"/>
    <property type="match status" value="1"/>
</dbReference>
<feature type="binding site" evidence="7">
    <location>
        <position position="123"/>
    </location>
    <ligand>
        <name>FMN</name>
        <dbReference type="ChEBI" id="CHEBI:58210"/>
    </ligand>
</feature>
<dbReference type="STRING" id="438753.AZC_1619"/>
<evidence type="ECO:0000256" key="7">
    <source>
        <dbReference type="PIRSR" id="PIRSR000138-2"/>
    </source>
</evidence>
<dbReference type="CDD" id="cd02809">
    <property type="entry name" value="alpha_hydroxyacid_oxid_FMN"/>
    <property type="match status" value="1"/>
</dbReference>
<dbReference type="Proteomes" id="UP000000270">
    <property type="component" value="Chromosome"/>
</dbReference>
<dbReference type="InterPro" id="IPR013785">
    <property type="entry name" value="Aldolase_TIM"/>
</dbReference>
<reference evidence="10" key="2">
    <citation type="submission" date="2007-04" db="EMBL/GenBank/DDBJ databases">
        <title>Complete genome sequence of the nitrogen-fixing bacterium Azorhizobium caulinodans ORS571.</title>
        <authorList>
            <person name="Lee K.B."/>
            <person name="Backer P.D."/>
            <person name="Aono T."/>
            <person name="Liu C.T."/>
            <person name="Suzuki S."/>
            <person name="Suzuki T."/>
            <person name="Kaneko T."/>
            <person name="Yamada M."/>
            <person name="Tabata S."/>
            <person name="Kupfer D.M."/>
            <person name="Najar F.Z."/>
            <person name="Wiley G.B."/>
            <person name="Roe B."/>
            <person name="Binnewies T."/>
            <person name="Ussery D."/>
            <person name="Vereecke D."/>
            <person name="Gevers D."/>
            <person name="Holsters M."/>
            <person name="Oyaizu H."/>
        </authorList>
    </citation>
    <scope>NUCLEOTIDE SEQUENCE [LARGE SCALE GENOMIC DNA]</scope>
    <source>
        <strain evidence="10">ATCC 43989 / DSM 5975 / JCM 20966 / LMG 6465 / NBRC 14845 / NCIMB 13405 / ORS 571</strain>
    </source>
</reference>
<feature type="binding site" evidence="7">
    <location>
        <begin position="94"/>
        <end position="96"/>
    </location>
    <ligand>
        <name>FMN</name>
        <dbReference type="ChEBI" id="CHEBI:58210"/>
    </ligand>
</feature>
<evidence type="ECO:0000256" key="6">
    <source>
        <dbReference type="PIRSR" id="PIRSR000138-1"/>
    </source>
</evidence>
<reference evidence="9 10" key="1">
    <citation type="journal article" date="2007" name="Appl. Environ. Microbiol.">
        <title>Rhizobial factors required for stem nodule maturation and maintenance in Sesbania rostrata-Azorhizobium caulinodans ORS571 symbiosis.</title>
        <authorList>
            <person name="Suzuki S."/>
            <person name="Aono T."/>
            <person name="Lee KB."/>
            <person name="Suzuki T."/>
            <person name="Liu CT."/>
            <person name="Miwa H."/>
            <person name="Wakao S."/>
            <person name="Iki T."/>
            <person name="Oyaizu H."/>
        </authorList>
    </citation>
    <scope>NUCLEOTIDE SEQUENCE [LARGE SCALE GENOMIC DNA]</scope>
    <source>
        <strain evidence="10">ATCC 43989 / DSM 5975 / JCM 20966 / LMG 6465 / NBRC 14845 / NCIMB 13405 / ORS 571</strain>
    </source>
</reference>
<reference evidence="9 10" key="3">
    <citation type="journal article" date="2008" name="BMC Genomics">
        <title>The genome of the versatile nitrogen fixer Azorhizobium caulinodans ORS571.</title>
        <authorList>
            <person name="Lee KB."/>
            <person name="Backer P.D."/>
            <person name="Aono T."/>
            <person name="Liu CT."/>
            <person name="Suzuki S."/>
            <person name="Suzuki T."/>
            <person name="Kaneko T."/>
            <person name="Yamada M."/>
            <person name="Tabata S."/>
            <person name="Kupfer D.M."/>
            <person name="Najar F.Z."/>
            <person name="Wiley G.B."/>
            <person name="Roe B."/>
            <person name="Binnewies T.T."/>
            <person name="Ussery D.W."/>
            <person name="D'Haeze W."/>
            <person name="Herder J.D."/>
            <person name="Gevers D."/>
            <person name="Vereecke D."/>
            <person name="Holsters M."/>
            <person name="Oyaizu H."/>
        </authorList>
    </citation>
    <scope>NUCLEOTIDE SEQUENCE [LARGE SCALE GENOMIC DNA]</scope>
    <source>
        <strain evidence="10">ATCC 43989 / DSM 5975 / JCM 20966 / LMG 6465 / NBRC 14845 / NCIMB 13405 / ORS 571</strain>
    </source>
</reference>
<feature type="active site" description="Proton acceptor" evidence="6">
    <location>
        <position position="269"/>
    </location>
</feature>
<feature type="binding site" evidence="7">
    <location>
        <position position="269"/>
    </location>
    <ligand>
        <name>glyoxylate</name>
        <dbReference type="ChEBI" id="CHEBI:36655"/>
    </ligand>
</feature>
<dbReference type="HOGENOM" id="CLU_020639_0_0_5"/>
<dbReference type="Gene3D" id="3.20.20.70">
    <property type="entry name" value="Aldolase class I"/>
    <property type="match status" value="1"/>
</dbReference>
<dbReference type="AlphaFoldDB" id="A8HYI4"/>
<feature type="binding site" evidence="7">
    <location>
        <position position="144"/>
    </location>
    <ligand>
        <name>FMN</name>
        <dbReference type="ChEBI" id="CHEBI:58210"/>
    </ligand>
</feature>
<organism evidence="9 10">
    <name type="scientific">Azorhizobium caulinodans (strain ATCC 43989 / DSM 5975 / JCM 20966 / LMG 6465 / NBRC 14845 / NCIMB 13405 / ORS 571)</name>
    <dbReference type="NCBI Taxonomy" id="438753"/>
    <lineage>
        <taxon>Bacteria</taxon>
        <taxon>Pseudomonadati</taxon>
        <taxon>Pseudomonadota</taxon>
        <taxon>Alphaproteobacteria</taxon>
        <taxon>Hyphomicrobiales</taxon>
        <taxon>Xanthobacteraceae</taxon>
        <taxon>Azorhizobium</taxon>
    </lineage>
</organism>
<sequence length="378" mass="39912">MSFPAPAPGENPMQLHLPEAYDLSDYEALARERVPAASWAYLAAAAGDGLTNAANRAAYDRLRLLPRVLSDLSKATTRINLMGFALEHPILLAPVAYHRLFHPDGELATAQGAAIAQAPLVVSTQASTSLEEVRAASRGQLWFQLYIQPDWGFTVNLLRRAEAAGYSAVVLTVDAPVSLRTQERRAGFSLPPGVEAVNLAGLKPRPLHSGGIGSSPLFGTALPHTPLWGDVARLRSLTRLPILLKGVLAPDDASRALAEGVDGIIVSNHGGRVLDSLPASIEALPRIVETLEGRIPVLVDGGIRRGTDILKAMALGANAVMIGRPYIHALAVAGAAGVAHAMHVLRAELEVAMALTGRPTLDTVNRSILFDPPAPPAP</sequence>
<dbReference type="InterPro" id="IPR000262">
    <property type="entry name" value="FMN-dep_DH"/>
</dbReference>
<dbReference type="GO" id="GO:0010181">
    <property type="term" value="F:FMN binding"/>
    <property type="evidence" value="ECO:0007669"/>
    <property type="project" value="InterPro"/>
</dbReference>
<reference evidence="9 10" key="4">
    <citation type="journal article" date="2009" name="Appl. Environ. Microbiol.">
        <title>Comparative genome-wide transcriptional profiling of Azorhizobium caulinodans ORS571 grown under free-living and symbiotic conditions.</title>
        <authorList>
            <person name="Tsukada S."/>
            <person name="Aono T."/>
            <person name="Akiba N."/>
            <person name="Lee KB."/>
            <person name="Liu CT."/>
            <person name="Toyazaki H."/>
            <person name="Oyaizu H."/>
        </authorList>
    </citation>
    <scope>NUCLEOTIDE SEQUENCE [LARGE SCALE GENOMIC DNA]</scope>
    <source>
        <strain evidence="10">ATCC 43989 / DSM 5975 / JCM 20966 / LMG 6465 / NBRC 14845 / NCIMB 13405 / ORS 571</strain>
    </source>
</reference>